<dbReference type="SUPFAM" id="SSF53448">
    <property type="entry name" value="Nucleotide-diphospho-sugar transferases"/>
    <property type="match status" value="1"/>
</dbReference>
<evidence type="ECO:0000313" key="7">
    <source>
        <dbReference type="Proteomes" id="UP000195981"/>
    </source>
</evidence>
<name>A0A1X6X3Z2_9MICO</name>
<comment type="pathway">
    <text evidence="1">Cell wall biogenesis; cell wall polysaccharide biosynthesis.</text>
</comment>
<dbReference type="PANTHER" id="PTHR43179:SF12">
    <property type="entry name" value="GALACTOFURANOSYLTRANSFERASE GLFT2"/>
    <property type="match status" value="1"/>
</dbReference>
<dbReference type="AlphaFoldDB" id="A0A1X6X3Z2"/>
<dbReference type="PANTHER" id="PTHR43179">
    <property type="entry name" value="RHAMNOSYLTRANSFERASE WBBL"/>
    <property type="match status" value="1"/>
</dbReference>
<reference evidence="6 7" key="1">
    <citation type="submission" date="2017-02" db="EMBL/GenBank/DDBJ databases">
        <authorList>
            <person name="Peterson S.W."/>
        </authorList>
    </citation>
    <scope>NUCLEOTIDE SEQUENCE [LARGE SCALE GENOMIC DNA]</scope>
    <source>
        <strain evidence="6 7">CIP104813</strain>
    </source>
</reference>
<sequence>MIAQLGAIIPVHGPIGPELDLLTDLLGDHVPAADRPARTIVVDDASPQPVDAARLPAGVELIRRERNGGFAAAVNTGLREVGTPLALVLNSDLRLPASFARDLVVHAAPFQPAVVGCRNQDPAGRSGYAARRFPTVGHQAIEWLVPLASQHHRDVLHRAVGHDLEAERGRGMVPVDWVSGAVLLLPVAEVLAVGGFDEGYVMYTEEVDLQLRLCRQGIPALLDADLVVVHAGGGSAGSEARRRRWLVGARMRYARRHGHPLALRAALLAASGANLVWNTGRRLAGRDVAPVAVLREEVDLILRADRGLAR</sequence>
<dbReference type="EMBL" id="FWFG01000092">
    <property type="protein sequence ID" value="SLM93726.1"/>
    <property type="molecule type" value="Genomic_DNA"/>
</dbReference>
<dbReference type="GO" id="GO:0016757">
    <property type="term" value="F:glycosyltransferase activity"/>
    <property type="evidence" value="ECO:0007669"/>
    <property type="project" value="UniProtKB-KW"/>
</dbReference>
<keyword evidence="7" id="KW-1185">Reference proteome</keyword>
<evidence type="ECO:0000256" key="1">
    <source>
        <dbReference type="ARBA" id="ARBA00004776"/>
    </source>
</evidence>
<dbReference type="Proteomes" id="UP000195981">
    <property type="component" value="Unassembled WGS sequence"/>
</dbReference>
<dbReference type="InterPro" id="IPR029044">
    <property type="entry name" value="Nucleotide-diphossugar_trans"/>
</dbReference>
<feature type="domain" description="Glycosyltransferase 2-like" evidence="5">
    <location>
        <begin position="38"/>
        <end position="120"/>
    </location>
</feature>
<protein>
    <submittedName>
        <fullName evidence="6">dTDP-Rha:A-D-GlcNAc-diphosphoryl polyprenol, A-3-L-rhamnosyl transferase WbbL</fullName>
    </submittedName>
</protein>
<evidence type="ECO:0000256" key="2">
    <source>
        <dbReference type="ARBA" id="ARBA00006739"/>
    </source>
</evidence>
<gene>
    <name evidence="6" type="ORF">FM110_10340</name>
</gene>
<proteinExistence type="inferred from homology"/>
<keyword evidence="4 6" id="KW-0808">Transferase</keyword>
<dbReference type="RefSeq" id="WP_087104683.1">
    <property type="nucleotide sequence ID" value="NZ_FWFG01000092.1"/>
</dbReference>
<evidence type="ECO:0000313" key="6">
    <source>
        <dbReference type="EMBL" id="SLM93726.1"/>
    </source>
</evidence>
<organism evidence="6 7">
    <name type="scientific">Brachybacterium nesterenkovii</name>
    <dbReference type="NCBI Taxonomy" id="47847"/>
    <lineage>
        <taxon>Bacteria</taxon>
        <taxon>Bacillati</taxon>
        <taxon>Actinomycetota</taxon>
        <taxon>Actinomycetes</taxon>
        <taxon>Micrococcales</taxon>
        <taxon>Dermabacteraceae</taxon>
        <taxon>Brachybacterium</taxon>
    </lineage>
</organism>
<dbReference type="InterPro" id="IPR001173">
    <property type="entry name" value="Glyco_trans_2-like"/>
</dbReference>
<comment type="similarity">
    <text evidence="2">Belongs to the glycosyltransferase 2 family.</text>
</comment>
<evidence type="ECO:0000256" key="3">
    <source>
        <dbReference type="ARBA" id="ARBA00022676"/>
    </source>
</evidence>
<accession>A0A1X6X3Z2</accession>
<evidence type="ECO:0000256" key="4">
    <source>
        <dbReference type="ARBA" id="ARBA00022679"/>
    </source>
</evidence>
<dbReference type="Gene3D" id="3.90.550.10">
    <property type="entry name" value="Spore Coat Polysaccharide Biosynthesis Protein SpsA, Chain A"/>
    <property type="match status" value="1"/>
</dbReference>
<keyword evidence="3" id="KW-0328">Glycosyltransferase</keyword>
<evidence type="ECO:0000259" key="5">
    <source>
        <dbReference type="Pfam" id="PF00535"/>
    </source>
</evidence>
<dbReference type="Pfam" id="PF00535">
    <property type="entry name" value="Glycos_transf_2"/>
    <property type="match status" value="1"/>
</dbReference>
<dbReference type="OrthoDB" id="9771846at2"/>